<proteinExistence type="predicted"/>
<dbReference type="GO" id="GO:0016740">
    <property type="term" value="F:transferase activity"/>
    <property type="evidence" value="ECO:0007669"/>
    <property type="project" value="UniProtKB-KW"/>
</dbReference>
<dbReference type="PANTHER" id="PTHR42924:SF3">
    <property type="entry name" value="POLYMERASE_HISTIDINOL PHOSPHATASE N-TERMINAL DOMAIN-CONTAINING PROTEIN"/>
    <property type="match status" value="1"/>
</dbReference>
<sequence length="308" mass="35630">MHAMESLKTELHCHNIFSNGHVGTLEPIYDCNVTISKQLEQAYLAGLDVLFVTNHNTIDGYRQMLEYKKNHQKFDALKVYPAEEVTTDNESHVLVYGIDHSIKSGLSLHEVLDEAKKQNAVTTAPHPFSLLDALREDSVYCDLFEAFNSSNVDVYSNLRAKKFAKEKSLHVVAGSDSHVQSTIGRSTNLIYSENKLDSIIAAMKHHKIIIENTGYVQPKEALEHIRYKIQNSAFFIDKYTSQFYPRALWPIKILYKLYMVNPEGIFWNMFYRMSIVALRRISKKINFEGYDHRLFRERNLANILKMVF</sequence>
<dbReference type="Gene3D" id="3.20.20.140">
    <property type="entry name" value="Metal-dependent hydrolases"/>
    <property type="match status" value="1"/>
</dbReference>
<dbReference type="GO" id="GO:0035312">
    <property type="term" value="F:5'-3' DNA exonuclease activity"/>
    <property type="evidence" value="ECO:0007669"/>
    <property type="project" value="TreeGrafter"/>
</dbReference>
<dbReference type="SUPFAM" id="SSF89550">
    <property type="entry name" value="PHP domain-like"/>
    <property type="match status" value="1"/>
</dbReference>
<dbReference type="EMBL" id="KF900724">
    <property type="protein sequence ID" value="AIF04969.1"/>
    <property type="molecule type" value="Genomic_DNA"/>
</dbReference>
<dbReference type="InterPro" id="IPR052018">
    <property type="entry name" value="PHP_domain"/>
</dbReference>
<name>A0A075GM84_9ARCH</name>
<reference evidence="1" key="1">
    <citation type="journal article" date="2014" name="Genome Biol. Evol.">
        <title>Pangenome evidence for extensive interdomain horizontal transfer affecting lineage core and shell genes in uncultured planktonic thaumarchaeota and euryarchaeota.</title>
        <authorList>
            <person name="Deschamps P."/>
            <person name="Zivanovic Y."/>
            <person name="Moreira D."/>
            <person name="Rodriguez-Valera F."/>
            <person name="Lopez-Garcia P."/>
        </authorList>
    </citation>
    <scope>NUCLEOTIDE SEQUENCE</scope>
</reference>
<dbReference type="PANTHER" id="PTHR42924">
    <property type="entry name" value="EXONUCLEASE"/>
    <property type="match status" value="1"/>
</dbReference>
<dbReference type="AlphaFoldDB" id="A0A075GM84"/>
<dbReference type="InterPro" id="IPR016195">
    <property type="entry name" value="Pol/histidinol_Pase-like"/>
</dbReference>
<organism evidence="1">
    <name type="scientific">uncultured marine thaumarchaeote KM3_177_D01</name>
    <dbReference type="NCBI Taxonomy" id="1456059"/>
    <lineage>
        <taxon>Archaea</taxon>
        <taxon>Nitrososphaerota</taxon>
        <taxon>environmental samples</taxon>
    </lineage>
</organism>
<dbReference type="GO" id="GO:0004534">
    <property type="term" value="F:5'-3' RNA exonuclease activity"/>
    <property type="evidence" value="ECO:0007669"/>
    <property type="project" value="TreeGrafter"/>
</dbReference>
<keyword evidence="1" id="KW-0808">Transferase</keyword>
<dbReference type="CDD" id="cd07432">
    <property type="entry name" value="PHP_HisPPase"/>
    <property type="match status" value="1"/>
</dbReference>
<dbReference type="Pfam" id="PF13263">
    <property type="entry name" value="PHP_C"/>
    <property type="match status" value="1"/>
</dbReference>
<accession>A0A075GM84</accession>
<protein>
    <submittedName>
        <fullName evidence="1">Phosphotransferase domain-containing protein</fullName>
    </submittedName>
</protein>
<evidence type="ECO:0000313" key="1">
    <source>
        <dbReference type="EMBL" id="AIF04969.1"/>
    </source>
</evidence>